<feature type="transmembrane region" description="Helical" evidence="7">
    <location>
        <begin position="322"/>
        <end position="346"/>
    </location>
</feature>
<evidence type="ECO:0000256" key="3">
    <source>
        <dbReference type="ARBA" id="ARBA00022475"/>
    </source>
</evidence>
<protein>
    <submittedName>
        <fullName evidence="9">ABC transporter permease</fullName>
    </submittedName>
</protein>
<evidence type="ECO:0000256" key="6">
    <source>
        <dbReference type="ARBA" id="ARBA00023136"/>
    </source>
</evidence>
<sequence>MFVAIRDIRFAKGRFALMGSVVALITLLVVLLSGLTAGLAAESVSAVDRLPADRIAFGASGKSEPEESFADSSVTADQVDTWAKADGVAWAEPLGITQTRLEAPDGSTAAATVFAAEPGGHLAPAGTADSSLVIGHSLADEKGLDVGGVLTLGGTKLTVTRIARDDSYSHTPVVWTSLDTWRSLAPAAGTNGAAAGTVVAVGVGTDGTTADTAAIDTDAETVSATRSASLSAIGAFSSENGSLLMIQGFLYAISALVVGAFLTVWTIQRSGDIAILKALGGSTAYLLRDALAQALMVLLAGAGVGGLAGFGVGVLAETVVPFSLTAATTVVPVAAMVVLGMLGAVLSVRRITSVDPLTALGGVR</sequence>
<dbReference type="PANTHER" id="PTHR43738">
    <property type="entry name" value="ABC TRANSPORTER, MEMBRANE PROTEIN"/>
    <property type="match status" value="1"/>
</dbReference>
<keyword evidence="10" id="KW-1185">Reference proteome</keyword>
<dbReference type="PANTHER" id="PTHR43738:SF1">
    <property type="entry name" value="HEMIN TRANSPORT SYSTEM PERMEASE PROTEIN HRTB-RELATED"/>
    <property type="match status" value="1"/>
</dbReference>
<evidence type="ECO:0000259" key="8">
    <source>
        <dbReference type="Pfam" id="PF02687"/>
    </source>
</evidence>
<comment type="caution">
    <text evidence="9">The sequence shown here is derived from an EMBL/GenBank/DDBJ whole genome shotgun (WGS) entry which is preliminary data.</text>
</comment>
<feature type="transmembrane region" description="Helical" evidence="7">
    <location>
        <begin position="295"/>
        <end position="316"/>
    </location>
</feature>
<gene>
    <name evidence="9" type="ORF">GCM10009799_04950</name>
</gene>
<dbReference type="InterPro" id="IPR003838">
    <property type="entry name" value="ABC3_permease_C"/>
</dbReference>
<evidence type="ECO:0000256" key="4">
    <source>
        <dbReference type="ARBA" id="ARBA00022692"/>
    </source>
</evidence>
<feature type="domain" description="ABC3 transporter permease C-terminal" evidence="8">
    <location>
        <begin position="248"/>
        <end position="356"/>
    </location>
</feature>
<keyword evidence="4 7" id="KW-0812">Transmembrane</keyword>
<name>A0ABP5DQU2_9ACTN</name>
<accession>A0ABP5DQU2</accession>
<evidence type="ECO:0000313" key="9">
    <source>
        <dbReference type="EMBL" id="GAA1982781.1"/>
    </source>
</evidence>
<organism evidence="9 10">
    <name type="scientific">Nocardiopsis rhodophaea</name>
    <dbReference type="NCBI Taxonomy" id="280238"/>
    <lineage>
        <taxon>Bacteria</taxon>
        <taxon>Bacillati</taxon>
        <taxon>Actinomycetota</taxon>
        <taxon>Actinomycetes</taxon>
        <taxon>Streptosporangiales</taxon>
        <taxon>Nocardiopsidaceae</taxon>
        <taxon>Nocardiopsis</taxon>
    </lineage>
</organism>
<evidence type="ECO:0000256" key="7">
    <source>
        <dbReference type="SAM" id="Phobius"/>
    </source>
</evidence>
<keyword evidence="5 7" id="KW-1133">Transmembrane helix</keyword>
<dbReference type="InterPro" id="IPR051125">
    <property type="entry name" value="ABC-4/HrtB_transporter"/>
</dbReference>
<evidence type="ECO:0000256" key="5">
    <source>
        <dbReference type="ARBA" id="ARBA00022989"/>
    </source>
</evidence>
<proteinExistence type="predicted"/>
<dbReference type="Proteomes" id="UP001501585">
    <property type="component" value="Unassembled WGS sequence"/>
</dbReference>
<reference evidence="10" key="1">
    <citation type="journal article" date="2019" name="Int. J. Syst. Evol. Microbiol.">
        <title>The Global Catalogue of Microorganisms (GCM) 10K type strain sequencing project: providing services to taxonomists for standard genome sequencing and annotation.</title>
        <authorList>
            <consortium name="The Broad Institute Genomics Platform"/>
            <consortium name="The Broad Institute Genome Sequencing Center for Infectious Disease"/>
            <person name="Wu L."/>
            <person name="Ma J."/>
        </authorList>
    </citation>
    <scope>NUCLEOTIDE SEQUENCE [LARGE SCALE GENOMIC DNA]</scope>
    <source>
        <strain evidence="10">JCM 15313</strain>
    </source>
</reference>
<dbReference type="RefSeq" id="WP_344099458.1">
    <property type="nucleotide sequence ID" value="NZ_BAAAPC010000002.1"/>
</dbReference>
<keyword evidence="6 7" id="KW-0472">Membrane</keyword>
<comment type="subcellular location">
    <subcellularLocation>
        <location evidence="1">Cell membrane</location>
        <topology evidence="1">Multi-pass membrane protein</topology>
    </subcellularLocation>
</comment>
<keyword evidence="2" id="KW-0813">Transport</keyword>
<keyword evidence="3" id="KW-1003">Cell membrane</keyword>
<dbReference type="EMBL" id="BAAAPC010000002">
    <property type="protein sequence ID" value="GAA1982781.1"/>
    <property type="molecule type" value="Genomic_DNA"/>
</dbReference>
<feature type="transmembrane region" description="Helical" evidence="7">
    <location>
        <begin position="248"/>
        <end position="267"/>
    </location>
</feature>
<evidence type="ECO:0000256" key="1">
    <source>
        <dbReference type="ARBA" id="ARBA00004651"/>
    </source>
</evidence>
<evidence type="ECO:0000313" key="10">
    <source>
        <dbReference type="Proteomes" id="UP001501585"/>
    </source>
</evidence>
<dbReference type="Pfam" id="PF02687">
    <property type="entry name" value="FtsX"/>
    <property type="match status" value="1"/>
</dbReference>
<evidence type="ECO:0000256" key="2">
    <source>
        <dbReference type="ARBA" id="ARBA00022448"/>
    </source>
</evidence>